<evidence type="ECO:0000256" key="10">
    <source>
        <dbReference type="ARBA" id="ARBA00051323"/>
    </source>
</evidence>
<keyword evidence="7 21" id="KW-1133">Transmembrane helix</keyword>
<feature type="region of interest" description="Disordered" evidence="20">
    <location>
        <begin position="90"/>
        <end position="130"/>
    </location>
</feature>
<comment type="similarity">
    <text evidence="2">Belongs to the amino acid-polyamine-organocation (APC) superfamily.</text>
</comment>
<accession>V8NKY0</accession>
<comment type="subcellular location">
    <subcellularLocation>
        <location evidence="1">Apical cell membrane</location>
        <topology evidence="1">Multi-pass membrane protein</topology>
    </subcellularLocation>
</comment>
<feature type="transmembrane region" description="Helical" evidence="21">
    <location>
        <begin position="706"/>
        <end position="731"/>
    </location>
</feature>
<evidence type="ECO:0000256" key="12">
    <source>
        <dbReference type="ARBA" id="ARBA00051835"/>
    </source>
</evidence>
<feature type="coiled-coil region" evidence="19">
    <location>
        <begin position="301"/>
        <end position="374"/>
    </location>
</feature>
<feature type="transmembrane region" description="Helical" evidence="21">
    <location>
        <begin position="1062"/>
        <end position="1083"/>
    </location>
</feature>
<evidence type="ECO:0000256" key="19">
    <source>
        <dbReference type="SAM" id="Coils"/>
    </source>
</evidence>
<dbReference type="GO" id="GO:0016324">
    <property type="term" value="C:apical plasma membrane"/>
    <property type="evidence" value="ECO:0007669"/>
    <property type="project" value="UniProtKB-SubCell"/>
</dbReference>
<dbReference type="Gene3D" id="1.20.1740.10">
    <property type="entry name" value="Amino acid/polyamine transporter I"/>
    <property type="match status" value="1"/>
</dbReference>
<dbReference type="AlphaFoldDB" id="V8NKY0"/>
<evidence type="ECO:0000256" key="2">
    <source>
        <dbReference type="ARBA" id="ARBA00009523"/>
    </source>
</evidence>
<evidence type="ECO:0000313" key="23">
    <source>
        <dbReference type="Proteomes" id="UP000018936"/>
    </source>
</evidence>
<dbReference type="GO" id="GO:0045202">
    <property type="term" value="C:synapse"/>
    <property type="evidence" value="ECO:0007669"/>
    <property type="project" value="GOC"/>
</dbReference>
<evidence type="ECO:0000256" key="1">
    <source>
        <dbReference type="ARBA" id="ARBA00004424"/>
    </source>
</evidence>
<evidence type="ECO:0000256" key="17">
    <source>
        <dbReference type="ARBA" id="ARBA00083296"/>
    </source>
</evidence>
<feature type="transmembrane region" description="Helical" evidence="21">
    <location>
        <begin position="897"/>
        <end position="922"/>
    </location>
</feature>
<dbReference type="OrthoDB" id="5982228at2759"/>
<keyword evidence="9" id="KW-1015">Disulfide bond</keyword>
<feature type="transmembrane region" description="Helical" evidence="21">
    <location>
        <begin position="827"/>
        <end position="847"/>
    </location>
</feature>
<feature type="transmembrane region" description="Helical" evidence="21">
    <location>
        <begin position="752"/>
        <end position="778"/>
    </location>
</feature>
<evidence type="ECO:0000256" key="21">
    <source>
        <dbReference type="SAM" id="Phobius"/>
    </source>
</evidence>
<reference evidence="22 23" key="1">
    <citation type="journal article" date="2013" name="Proc. Natl. Acad. Sci. U.S.A.">
        <title>The king cobra genome reveals dynamic gene evolution and adaptation in the snake venom system.</title>
        <authorList>
            <person name="Vonk F.J."/>
            <person name="Casewell N.R."/>
            <person name="Henkel C.V."/>
            <person name="Heimberg A.M."/>
            <person name="Jansen H.J."/>
            <person name="McCleary R.J."/>
            <person name="Kerkkamp H.M."/>
            <person name="Vos R.A."/>
            <person name="Guerreiro I."/>
            <person name="Calvete J.J."/>
            <person name="Wuster W."/>
            <person name="Woods A.E."/>
            <person name="Logan J.M."/>
            <person name="Harrison R.A."/>
            <person name="Castoe T.A."/>
            <person name="de Koning A.P."/>
            <person name="Pollock D.D."/>
            <person name="Yandell M."/>
            <person name="Calderon D."/>
            <person name="Renjifo C."/>
            <person name="Currier R.B."/>
            <person name="Salgado D."/>
            <person name="Pla D."/>
            <person name="Sanz L."/>
            <person name="Hyder A.S."/>
            <person name="Ribeiro J.M."/>
            <person name="Arntzen J.W."/>
            <person name="van den Thillart G.E."/>
            <person name="Boetzer M."/>
            <person name="Pirovano W."/>
            <person name="Dirks R.P."/>
            <person name="Spaink H.P."/>
            <person name="Duboule D."/>
            <person name="McGlinn E."/>
            <person name="Kini R.M."/>
            <person name="Richardson M.K."/>
        </authorList>
    </citation>
    <scope>NUCLEOTIDE SEQUENCE</scope>
    <source>
        <tissue evidence="22">Blood</tissue>
    </source>
</reference>
<keyword evidence="6 21" id="KW-0812">Transmembrane</keyword>
<protein>
    <recommendedName>
        <fullName evidence="15">b(0,+)-type amino acid transporter 1</fullName>
    </recommendedName>
    <alternativeName>
        <fullName evidence="16">Glycoprotein-associated amino acid transporter b0,+AT1</fullName>
    </alternativeName>
    <alternativeName>
        <fullName evidence="17">Solute carrier family 7 member 9</fullName>
    </alternativeName>
</protein>
<proteinExistence type="inferred from homology"/>
<comment type="caution">
    <text evidence="22">The sequence shown here is derived from an EMBL/GenBank/DDBJ whole genome shotgun (WGS) entry which is preliminary data.</text>
</comment>
<feature type="compositionally biased region" description="Pro residues" evidence="20">
    <location>
        <begin position="17"/>
        <end position="32"/>
    </location>
</feature>
<feature type="transmembrane region" description="Helical" evidence="21">
    <location>
        <begin position="673"/>
        <end position="694"/>
    </location>
</feature>
<comment type="catalytic activity">
    <reaction evidence="12">
        <text>L-histidine(out) + L-arginine(in) = L-histidine(in) + L-arginine(out)</text>
        <dbReference type="Rhea" id="RHEA:71063"/>
        <dbReference type="ChEBI" id="CHEBI:32682"/>
        <dbReference type="ChEBI" id="CHEBI:57595"/>
    </reaction>
    <physiologicalReaction direction="left-to-right" evidence="12">
        <dbReference type="Rhea" id="RHEA:71064"/>
    </physiologicalReaction>
</comment>
<comment type="catalytic activity">
    <reaction evidence="10">
        <text>L-lysine(out) + L-arginine(in) = L-lysine(in) + L-arginine(out)</text>
        <dbReference type="Rhea" id="RHEA:70827"/>
        <dbReference type="ChEBI" id="CHEBI:32551"/>
        <dbReference type="ChEBI" id="CHEBI:32682"/>
    </reaction>
    <physiologicalReaction direction="left-to-right" evidence="10">
        <dbReference type="Rhea" id="RHEA:70828"/>
    </physiologicalReaction>
</comment>
<dbReference type="PANTHER" id="PTHR36170:SF1">
    <property type="entry name" value="CENTROSOMAL PROTEIN OF 89 KDA"/>
    <property type="match status" value="1"/>
</dbReference>
<evidence type="ECO:0000313" key="22">
    <source>
        <dbReference type="EMBL" id="ETE62187.1"/>
    </source>
</evidence>
<feature type="transmembrane region" description="Helical" evidence="21">
    <location>
        <begin position="1033"/>
        <end position="1056"/>
    </location>
</feature>
<evidence type="ECO:0000256" key="6">
    <source>
        <dbReference type="ARBA" id="ARBA00022692"/>
    </source>
</evidence>
<dbReference type="Proteomes" id="UP000018936">
    <property type="component" value="Unassembled WGS sequence"/>
</dbReference>
<dbReference type="InterPro" id="IPR002293">
    <property type="entry name" value="AA/rel_permease1"/>
</dbReference>
<evidence type="ECO:0000256" key="7">
    <source>
        <dbReference type="ARBA" id="ARBA00022989"/>
    </source>
</evidence>
<feature type="transmembrane region" description="Helical" evidence="21">
    <location>
        <begin position="793"/>
        <end position="815"/>
    </location>
</feature>
<feature type="coiled-coil region" evidence="19">
    <location>
        <begin position="527"/>
        <end position="561"/>
    </location>
</feature>
<name>V8NKY0_OPHHA</name>
<sequence>KHIAHGLIPAATIAPKPAVPRTPPPRSPNPSPERPRSALAAAILVTTLTGRTVAIPQPRQRSLSESDASYLQDQEDCIEPYATVTELRMSPNWKNDGGERSSVQTLEASETCGDDMDTFTSDTEKESDPDRQIIDKREIRSHEIMYAMPHKIKHENLPVSSSANGEEDSFVCEPSCLIQPNVQVEEEGTELLLLRQQAQELVDENDSLKMTVHRLNAELSRYQTKYRPISPNESVKIGSLPMKKPIPPWLENMKMFKVQVEEVVKENEQLHQKLAKNIGTFISTKEWQHLQSQAKLVLEENRVLMEQLKIQETKINDTTNQHVKEVSKLTKQLITLETEKQNQEVELKDCQKKLEELRSAYKELKASVTDYVRAEEHVALENKFKNYEDGCFGLLPGFHYYFYSQLQVEQEKREMETQELVKKLASVQAETKSLFLEKNDLVAENKALEAELEMAQKTKRFTYFCSCAFASCLEKEKHGVLNKIIEGNVRLGKLEEKVKVYKKTAAGKLGDINLKVTEQEKEFAGKTAQYQREMKHLQRLLQEKQESLDEALQQKRELESELEIIWESTAKENQRMKELLHKSLEKNVQNSVNAAYESPLTDISQKVLLGRYGFSYSVGILDAELQGKAPEEEGKGTTHWRILCMTQAQNRPHFTDLLNYYLKRMTYQKRFRILVGLISGICVIVGTVIGSGIFISPKAVLANVGAIGPCLVIWAACGVLATLGALCFAELGTMITKSGAEYPYLLEAFGPIPAFLFSWSSLMVIKPSAFAIICLSFAEYVSAPFYPGCDPPVVVIKCLATAAIVAITVLNSLSVKWTSYVQNILTATKMVIVIIIIVSGIVLLAKGNTKNFNNSFDSSSVSVGSISLAFYSGLWAYDGWNQLNYITEELKNPYRNLPWSIIIGIPLVTVCYILINVSYFTVMTATELLQSQAVAVTFGDRVLYPASWIVPLFVALSALGAANGTCFTSGSVKRLTPAPSIIFYGTIAFFYVIPGDINTLINYFSFAVWLFYGLTVLGLIVMRYTRKDLKRPIRIPLIIPLVVVLVAIVLVLAPIISEPVLAYLYCVLFIFSGLIFYVLFIHYKFGWAQKISEPITMHLQMLLEVVPSEEVTE</sequence>
<keyword evidence="23" id="KW-1185">Reference proteome</keyword>
<evidence type="ECO:0000256" key="18">
    <source>
        <dbReference type="ARBA" id="ARBA00093193"/>
    </source>
</evidence>
<dbReference type="GO" id="GO:0060271">
    <property type="term" value="P:cilium assembly"/>
    <property type="evidence" value="ECO:0007669"/>
    <property type="project" value="InterPro"/>
</dbReference>
<evidence type="ECO:0000256" key="16">
    <source>
        <dbReference type="ARBA" id="ARBA00079910"/>
    </source>
</evidence>
<gene>
    <name evidence="22" type="primary">SLC7A9</name>
    <name evidence="22" type="ORF">L345_12056</name>
</gene>
<evidence type="ECO:0000256" key="4">
    <source>
        <dbReference type="ARBA" id="ARBA00022475"/>
    </source>
</evidence>
<dbReference type="Pfam" id="PF13520">
    <property type="entry name" value="AA_permease_2"/>
    <property type="match status" value="1"/>
</dbReference>
<comment type="catalytic activity">
    <reaction evidence="13">
        <text>L-cysteine(out) + L-arginine(in) = L-cysteine(in) + L-arginine(out)</text>
        <dbReference type="Rhea" id="RHEA:71071"/>
        <dbReference type="ChEBI" id="CHEBI:32682"/>
        <dbReference type="ChEBI" id="CHEBI:35235"/>
    </reaction>
    <physiologicalReaction direction="left-to-right" evidence="13">
        <dbReference type="Rhea" id="RHEA:71072"/>
    </physiologicalReaction>
</comment>
<feature type="transmembrane region" description="Helical" evidence="21">
    <location>
        <begin position="975"/>
        <end position="994"/>
    </location>
</feature>
<dbReference type="GO" id="GO:0007268">
    <property type="term" value="P:chemical synaptic transmission"/>
    <property type="evidence" value="ECO:0007669"/>
    <property type="project" value="InterPro"/>
</dbReference>
<feature type="coiled-coil region" evidence="19">
    <location>
        <begin position="184"/>
        <end position="225"/>
    </location>
</feature>
<dbReference type="GO" id="GO:0022857">
    <property type="term" value="F:transmembrane transporter activity"/>
    <property type="evidence" value="ECO:0007669"/>
    <property type="project" value="InterPro"/>
</dbReference>
<evidence type="ECO:0000256" key="20">
    <source>
        <dbReference type="SAM" id="MobiDB-lite"/>
    </source>
</evidence>
<evidence type="ECO:0000256" key="15">
    <source>
        <dbReference type="ARBA" id="ARBA00074336"/>
    </source>
</evidence>
<evidence type="ECO:0000256" key="11">
    <source>
        <dbReference type="ARBA" id="ARBA00051814"/>
    </source>
</evidence>
<dbReference type="GO" id="GO:0097539">
    <property type="term" value="C:ciliary transition fiber"/>
    <property type="evidence" value="ECO:0007669"/>
    <property type="project" value="TreeGrafter"/>
</dbReference>
<evidence type="ECO:0000256" key="13">
    <source>
        <dbReference type="ARBA" id="ARBA00052179"/>
    </source>
</evidence>
<feature type="region of interest" description="Disordered" evidence="20">
    <location>
        <begin position="1"/>
        <end position="37"/>
    </location>
</feature>
<evidence type="ECO:0000256" key="3">
    <source>
        <dbReference type="ARBA" id="ARBA00022448"/>
    </source>
</evidence>
<feature type="transmembrane region" description="Helical" evidence="21">
    <location>
        <begin position="942"/>
        <end position="963"/>
    </location>
</feature>
<evidence type="ECO:0000256" key="5">
    <source>
        <dbReference type="ARBA" id="ARBA00022553"/>
    </source>
</evidence>
<comment type="catalytic activity">
    <reaction evidence="18">
        <text>L-phenylalanine(out) + L-arginine(in) = L-phenylalanine(in) + L-arginine(out)</text>
        <dbReference type="Rhea" id="RHEA:71067"/>
        <dbReference type="ChEBI" id="CHEBI:32682"/>
        <dbReference type="ChEBI" id="CHEBI:58095"/>
    </reaction>
    <physiologicalReaction direction="left-to-right" evidence="18">
        <dbReference type="Rhea" id="RHEA:71068"/>
    </physiologicalReaction>
</comment>
<dbReference type="GO" id="GO:0007005">
    <property type="term" value="P:mitochondrion organization"/>
    <property type="evidence" value="ECO:0007669"/>
    <property type="project" value="InterPro"/>
</dbReference>
<dbReference type="InterPro" id="IPR033545">
    <property type="entry name" value="CEP89"/>
</dbReference>
<keyword evidence="8 21" id="KW-0472">Membrane</keyword>
<keyword evidence="5" id="KW-0597">Phosphoprotein</keyword>
<keyword evidence="4" id="KW-1003">Cell membrane</keyword>
<dbReference type="EMBL" id="AZIM01003400">
    <property type="protein sequence ID" value="ETE62187.1"/>
    <property type="molecule type" value="Genomic_DNA"/>
</dbReference>
<evidence type="ECO:0000256" key="8">
    <source>
        <dbReference type="ARBA" id="ARBA00023136"/>
    </source>
</evidence>
<keyword evidence="19" id="KW-0175">Coiled coil</keyword>
<evidence type="ECO:0000256" key="9">
    <source>
        <dbReference type="ARBA" id="ARBA00023157"/>
    </source>
</evidence>
<dbReference type="FunFam" id="1.20.1740.10:FF:000015">
    <property type="entry name" value="B(0,+)-type amino acid transporter 1"/>
    <property type="match status" value="1"/>
</dbReference>
<dbReference type="GO" id="GO:0005814">
    <property type="term" value="C:centriole"/>
    <property type="evidence" value="ECO:0007669"/>
    <property type="project" value="InterPro"/>
</dbReference>
<keyword evidence="3" id="KW-0813">Transport</keyword>
<dbReference type="PANTHER" id="PTHR36170">
    <property type="entry name" value="CENTROSOMAL PROTEIN OF 89 KDA"/>
    <property type="match status" value="1"/>
</dbReference>
<comment type="catalytic activity">
    <reaction evidence="11">
        <text>L-cystine(out) + L-arginine(in) = L-cystine(in) + L-arginine(out)</text>
        <dbReference type="Rhea" id="RHEA:71075"/>
        <dbReference type="ChEBI" id="CHEBI:32682"/>
        <dbReference type="ChEBI" id="CHEBI:35491"/>
    </reaction>
    <physiologicalReaction direction="left-to-right" evidence="11">
        <dbReference type="Rhea" id="RHEA:71076"/>
    </physiologicalReaction>
</comment>
<feature type="transmembrane region" description="Helical" evidence="21">
    <location>
        <begin position="1000"/>
        <end position="1021"/>
    </location>
</feature>
<feature type="non-terminal residue" evidence="22">
    <location>
        <position position="1"/>
    </location>
</feature>
<organism evidence="22 23">
    <name type="scientific">Ophiophagus hannah</name>
    <name type="common">King cobra</name>
    <name type="synonym">Naja hannah</name>
    <dbReference type="NCBI Taxonomy" id="8665"/>
    <lineage>
        <taxon>Eukaryota</taxon>
        <taxon>Metazoa</taxon>
        <taxon>Chordata</taxon>
        <taxon>Craniata</taxon>
        <taxon>Vertebrata</taxon>
        <taxon>Euteleostomi</taxon>
        <taxon>Lepidosauria</taxon>
        <taxon>Squamata</taxon>
        <taxon>Bifurcata</taxon>
        <taxon>Unidentata</taxon>
        <taxon>Episquamata</taxon>
        <taxon>Toxicofera</taxon>
        <taxon>Serpentes</taxon>
        <taxon>Colubroidea</taxon>
        <taxon>Elapidae</taxon>
        <taxon>Elapinae</taxon>
        <taxon>Ophiophagus</taxon>
    </lineage>
</organism>
<comment type="catalytic activity">
    <reaction evidence="14">
        <text>L-leucine(out) + L-arginine(in) = L-leucine(in) + L-arginine(out)</text>
        <dbReference type="Rhea" id="RHEA:71059"/>
        <dbReference type="ChEBI" id="CHEBI:32682"/>
        <dbReference type="ChEBI" id="CHEBI:57427"/>
    </reaction>
    <physiologicalReaction direction="left-to-right" evidence="14">
        <dbReference type="Rhea" id="RHEA:71060"/>
    </physiologicalReaction>
</comment>
<evidence type="ECO:0000256" key="14">
    <source>
        <dbReference type="ARBA" id="ARBA00052732"/>
    </source>
</evidence>